<evidence type="ECO:0000256" key="1">
    <source>
        <dbReference type="ARBA" id="ARBA00023015"/>
    </source>
</evidence>
<feature type="domain" description="HTH marR-type" evidence="4">
    <location>
        <begin position="1"/>
        <end position="133"/>
    </location>
</feature>
<dbReference type="PANTHER" id="PTHR33164:SF102">
    <property type="entry name" value="TRANSCRIPTIONAL REGULATORY PROTEIN"/>
    <property type="match status" value="1"/>
</dbReference>
<organism evidence="5 6">
    <name type="scientific">Paenibacillus lacisoli</name>
    <dbReference type="NCBI Taxonomy" id="3064525"/>
    <lineage>
        <taxon>Bacteria</taxon>
        <taxon>Bacillati</taxon>
        <taxon>Bacillota</taxon>
        <taxon>Bacilli</taxon>
        <taxon>Bacillales</taxon>
        <taxon>Paenibacillaceae</taxon>
        <taxon>Paenibacillus</taxon>
    </lineage>
</organism>
<evidence type="ECO:0000256" key="2">
    <source>
        <dbReference type="ARBA" id="ARBA00023125"/>
    </source>
</evidence>
<dbReference type="Pfam" id="PF12802">
    <property type="entry name" value="MarR_2"/>
    <property type="match status" value="1"/>
</dbReference>
<keyword evidence="3" id="KW-0804">Transcription</keyword>
<dbReference type="Gene3D" id="1.10.10.10">
    <property type="entry name" value="Winged helix-like DNA-binding domain superfamily/Winged helix DNA-binding domain"/>
    <property type="match status" value="1"/>
</dbReference>
<name>A0ABT9C6U5_9BACL</name>
<dbReference type="PRINTS" id="PR00598">
    <property type="entry name" value="HTHMARR"/>
</dbReference>
<dbReference type="PANTHER" id="PTHR33164">
    <property type="entry name" value="TRANSCRIPTIONAL REGULATOR, MARR FAMILY"/>
    <property type="match status" value="1"/>
</dbReference>
<proteinExistence type="predicted"/>
<dbReference type="Proteomes" id="UP001240171">
    <property type="component" value="Unassembled WGS sequence"/>
</dbReference>
<dbReference type="EMBL" id="JAUQTB010000001">
    <property type="protein sequence ID" value="MDO7904986.1"/>
    <property type="molecule type" value="Genomic_DNA"/>
</dbReference>
<comment type="caution">
    <text evidence="5">The sequence shown here is derived from an EMBL/GenBank/DDBJ whole genome shotgun (WGS) entry which is preliminary data.</text>
</comment>
<dbReference type="SMART" id="SM00347">
    <property type="entry name" value="HTH_MARR"/>
    <property type="match status" value="1"/>
</dbReference>
<accession>A0ABT9C6U5</accession>
<dbReference type="InterPro" id="IPR039422">
    <property type="entry name" value="MarR/SlyA-like"/>
</dbReference>
<dbReference type="InterPro" id="IPR036390">
    <property type="entry name" value="WH_DNA-bd_sf"/>
</dbReference>
<dbReference type="SUPFAM" id="SSF46785">
    <property type="entry name" value="Winged helix' DNA-binding domain"/>
    <property type="match status" value="1"/>
</dbReference>
<evidence type="ECO:0000313" key="5">
    <source>
        <dbReference type="EMBL" id="MDO7904986.1"/>
    </source>
</evidence>
<sequence>MQVIQSFRQVSQSLYRVFWNETSESESGLTSIQFMVLNVLKSRPNIGLAELADACFMGSSSMSGVVDRLVKAGYVSRERLESDRRVLTLRMTEKGEEIREYTNSLWMNRVSPILDIPKKDMDFVLSIHQRMIEKLEGKGMNTE</sequence>
<keyword evidence="2" id="KW-0238">DNA-binding</keyword>
<reference evidence="5 6" key="1">
    <citation type="submission" date="2023-07" db="EMBL/GenBank/DDBJ databases">
        <title>Paenibacillus sp. JX-17 nov. isolated from soil.</title>
        <authorList>
            <person name="Wan Y."/>
            <person name="Liu B."/>
        </authorList>
    </citation>
    <scope>NUCLEOTIDE SEQUENCE [LARGE SCALE GENOMIC DNA]</scope>
    <source>
        <strain evidence="5 6">JX-17</strain>
    </source>
</reference>
<keyword evidence="6" id="KW-1185">Reference proteome</keyword>
<dbReference type="InterPro" id="IPR000835">
    <property type="entry name" value="HTH_MarR-typ"/>
</dbReference>
<evidence type="ECO:0000259" key="4">
    <source>
        <dbReference type="PROSITE" id="PS50995"/>
    </source>
</evidence>
<dbReference type="PROSITE" id="PS01117">
    <property type="entry name" value="HTH_MARR_1"/>
    <property type="match status" value="1"/>
</dbReference>
<dbReference type="InterPro" id="IPR036388">
    <property type="entry name" value="WH-like_DNA-bd_sf"/>
</dbReference>
<keyword evidence="1" id="KW-0805">Transcription regulation</keyword>
<dbReference type="InterPro" id="IPR023187">
    <property type="entry name" value="Tscrpt_reg_MarR-type_CS"/>
</dbReference>
<evidence type="ECO:0000313" key="6">
    <source>
        <dbReference type="Proteomes" id="UP001240171"/>
    </source>
</evidence>
<protein>
    <submittedName>
        <fullName evidence="5">MarR family transcriptional regulator</fullName>
    </submittedName>
</protein>
<dbReference type="PROSITE" id="PS50995">
    <property type="entry name" value="HTH_MARR_2"/>
    <property type="match status" value="1"/>
</dbReference>
<gene>
    <name evidence="5" type="ORF">Q5741_00995</name>
</gene>
<evidence type="ECO:0000256" key="3">
    <source>
        <dbReference type="ARBA" id="ARBA00023163"/>
    </source>
</evidence>